<reference evidence="2 3" key="1">
    <citation type="submission" date="2023-04" db="EMBL/GenBank/DDBJ databases">
        <title>Luteimonas endophyticus RD2P54.</title>
        <authorList>
            <person name="Sun J.-Q."/>
        </authorList>
    </citation>
    <scope>NUCLEOTIDE SEQUENCE [LARGE SCALE GENOMIC DNA]</scope>
    <source>
        <strain evidence="2 3">RD2P54</strain>
    </source>
</reference>
<keyword evidence="1" id="KW-1133">Transmembrane helix</keyword>
<dbReference type="EMBL" id="JARXRM010000043">
    <property type="protein sequence ID" value="MDH5824041.1"/>
    <property type="molecule type" value="Genomic_DNA"/>
</dbReference>
<keyword evidence="1" id="KW-0812">Transmembrane</keyword>
<accession>A0ABT6JB33</accession>
<name>A0ABT6JB33_9GAMM</name>
<evidence type="ECO:0000313" key="2">
    <source>
        <dbReference type="EMBL" id="MDH5824041.1"/>
    </source>
</evidence>
<dbReference type="Proteomes" id="UP001156940">
    <property type="component" value="Unassembled WGS sequence"/>
</dbReference>
<dbReference type="RefSeq" id="WP_280575338.1">
    <property type="nucleotide sequence ID" value="NZ_JARXRM010000043.1"/>
</dbReference>
<evidence type="ECO:0000256" key="1">
    <source>
        <dbReference type="SAM" id="Phobius"/>
    </source>
</evidence>
<dbReference type="InterPro" id="IPR021218">
    <property type="entry name" value="DUF2784"/>
</dbReference>
<gene>
    <name evidence="2" type="ORF">QFW77_13745</name>
</gene>
<proteinExistence type="predicted"/>
<keyword evidence="3" id="KW-1185">Reference proteome</keyword>
<evidence type="ECO:0000313" key="3">
    <source>
        <dbReference type="Proteomes" id="UP001156940"/>
    </source>
</evidence>
<comment type="caution">
    <text evidence="2">The sequence shown here is derived from an EMBL/GenBank/DDBJ whole genome shotgun (WGS) entry which is preliminary data.</text>
</comment>
<organism evidence="2 3">
    <name type="scientific">Luteimonas endophytica</name>
    <dbReference type="NCBI Taxonomy" id="3042023"/>
    <lineage>
        <taxon>Bacteria</taxon>
        <taxon>Pseudomonadati</taxon>
        <taxon>Pseudomonadota</taxon>
        <taxon>Gammaproteobacteria</taxon>
        <taxon>Lysobacterales</taxon>
        <taxon>Lysobacteraceae</taxon>
        <taxon>Luteimonas</taxon>
    </lineage>
</organism>
<dbReference type="Pfam" id="PF10861">
    <property type="entry name" value="DUF2784"/>
    <property type="match status" value="1"/>
</dbReference>
<sequence length="146" mass="16010">MSAGFAALLADAVLAAHAAIVAFVVVGALGILAGGPLGWRWVRHRGFRIVHLALMVGIAAQAWLGRLCPLTVWEQALRSHAGQVSYGESFVQHWLSRLIFFEAQWWVFVAAYSAFALLLAGCWWRWPPRRPGPGMDPAGRPQAKKP</sequence>
<keyword evidence="1" id="KW-0472">Membrane</keyword>
<feature type="transmembrane region" description="Helical" evidence="1">
    <location>
        <begin position="105"/>
        <end position="126"/>
    </location>
</feature>
<feature type="transmembrane region" description="Helical" evidence="1">
    <location>
        <begin position="12"/>
        <end position="34"/>
    </location>
</feature>
<protein>
    <submittedName>
        <fullName evidence="2">DUF2784 domain-containing protein</fullName>
    </submittedName>
</protein>